<evidence type="ECO:0000256" key="9">
    <source>
        <dbReference type="ARBA" id="ARBA00023136"/>
    </source>
</evidence>
<dbReference type="GO" id="GO:0006784">
    <property type="term" value="P:heme A biosynthetic process"/>
    <property type="evidence" value="ECO:0007669"/>
    <property type="project" value="InterPro"/>
</dbReference>
<evidence type="ECO:0000256" key="7">
    <source>
        <dbReference type="ARBA" id="ARBA00023004"/>
    </source>
</evidence>
<feature type="transmembrane region" description="Helical" evidence="12">
    <location>
        <begin position="269"/>
        <end position="287"/>
    </location>
</feature>
<keyword evidence="3 12" id="KW-0812">Transmembrane</keyword>
<dbReference type="GO" id="GO:0046872">
    <property type="term" value="F:metal ion binding"/>
    <property type="evidence" value="ECO:0007669"/>
    <property type="project" value="UniProtKB-KW"/>
</dbReference>
<evidence type="ECO:0000256" key="5">
    <source>
        <dbReference type="ARBA" id="ARBA00022989"/>
    </source>
</evidence>
<dbReference type="GO" id="GO:0016020">
    <property type="term" value="C:membrane"/>
    <property type="evidence" value="ECO:0007669"/>
    <property type="project" value="UniProtKB-SubCell"/>
</dbReference>
<evidence type="ECO:0000256" key="1">
    <source>
        <dbReference type="ARBA" id="ARBA00004141"/>
    </source>
</evidence>
<feature type="transmembrane region" description="Helical" evidence="12">
    <location>
        <begin position="155"/>
        <end position="175"/>
    </location>
</feature>
<proteinExistence type="predicted"/>
<evidence type="ECO:0000256" key="2">
    <source>
        <dbReference type="ARBA" id="ARBA00022475"/>
    </source>
</evidence>
<gene>
    <name evidence="13" type="primary">ctaA</name>
    <name evidence="13" type="ORF">CNECB9_3730012</name>
</gene>
<feature type="transmembrane region" description="Helical" evidence="12">
    <location>
        <begin position="196"/>
        <end position="215"/>
    </location>
</feature>
<evidence type="ECO:0000256" key="10">
    <source>
        <dbReference type="ARBA" id="ARBA00023157"/>
    </source>
</evidence>
<evidence type="ECO:0000256" key="12">
    <source>
        <dbReference type="SAM" id="Phobius"/>
    </source>
</evidence>
<accession>A0A1K0IIU1</accession>
<keyword evidence="8" id="KW-0350">Heme biosynthesis</keyword>
<dbReference type="InterPro" id="IPR050450">
    <property type="entry name" value="COX15/CtaA_HemeA_synthase"/>
</dbReference>
<dbReference type="EMBL" id="FMSH01000305">
    <property type="protein sequence ID" value="SCU77163.1"/>
    <property type="molecule type" value="Genomic_DNA"/>
</dbReference>
<evidence type="ECO:0000256" key="3">
    <source>
        <dbReference type="ARBA" id="ARBA00022692"/>
    </source>
</evidence>
<protein>
    <submittedName>
        <fullName evidence="13">HemeA synthase CtaA</fullName>
    </submittedName>
</protein>
<name>A0A1K0IIU1_CUPNE</name>
<dbReference type="RefSeq" id="WP_340526841.1">
    <property type="nucleotide sequence ID" value="NZ_FMSH01000305.1"/>
</dbReference>
<comment type="pathway">
    <text evidence="11">Porphyrin-containing compound metabolism.</text>
</comment>
<keyword evidence="9 12" id="KW-0472">Membrane</keyword>
<feature type="transmembrane region" description="Helical" evidence="12">
    <location>
        <begin position="34"/>
        <end position="52"/>
    </location>
</feature>
<sequence length="370" mass="40248">MLLQLAIIGILIALFPLSYVLVKGDRNKYRKLAWITAFLTLDLIMFGSFTRLTDSGLGCPDWPGCYGHSNPHAAMEPIRAAETALPSGPVTLAKAWIEMIHRYFAMAVGVLIITLMVLAWVKRRELKQSPWFATGVLLLVCVQGAFGAFTVTLKLQPVIVVTHLMLGMALLAVLIQLGSRNDPPHPVAAQAARLRWPVRIGLLLLVIQIFLGGWVSTNYAVLACTDFPLCNGQLVPEMDFRRGFTLWRQLGMTADGDYIPHAALVAIHWVHRGFAFVVLGYLAWLGLRARRLEGLARAAGWLLATLVLQLATGMSNIVFDWPLVAAVAHNGGAALLLLLLVRLHYNTGLAGLTMRAAGAPAAVPNAARAT</sequence>
<dbReference type="Pfam" id="PF02628">
    <property type="entry name" value="COX15-CtaA"/>
    <property type="match status" value="1"/>
</dbReference>
<keyword evidence="4" id="KW-0479">Metal-binding</keyword>
<evidence type="ECO:0000256" key="8">
    <source>
        <dbReference type="ARBA" id="ARBA00023133"/>
    </source>
</evidence>
<dbReference type="PANTHER" id="PTHR35457">
    <property type="entry name" value="HEME A SYNTHASE"/>
    <property type="match status" value="1"/>
</dbReference>
<organism evidence="13">
    <name type="scientific">Cupriavidus necator</name>
    <name type="common">Alcaligenes eutrophus</name>
    <name type="synonym">Ralstonia eutropha</name>
    <dbReference type="NCBI Taxonomy" id="106590"/>
    <lineage>
        <taxon>Bacteria</taxon>
        <taxon>Pseudomonadati</taxon>
        <taxon>Pseudomonadota</taxon>
        <taxon>Betaproteobacteria</taxon>
        <taxon>Burkholderiales</taxon>
        <taxon>Burkholderiaceae</taxon>
        <taxon>Cupriavidus</taxon>
    </lineage>
</organism>
<dbReference type="PANTHER" id="PTHR35457:SF1">
    <property type="entry name" value="HEME A SYNTHASE"/>
    <property type="match status" value="1"/>
</dbReference>
<dbReference type="AlphaFoldDB" id="A0A1K0IIU1"/>
<feature type="transmembrane region" description="Helical" evidence="12">
    <location>
        <begin position="100"/>
        <end position="119"/>
    </location>
</feature>
<dbReference type="InterPro" id="IPR003780">
    <property type="entry name" value="COX15/CtaA_fam"/>
</dbReference>
<reference evidence="13" key="1">
    <citation type="submission" date="2016-09" db="EMBL/GenBank/DDBJ databases">
        <authorList>
            <person name="Capua I."/>
            <person name="De Benedictis P."/>
            <person name="Joannis T."/>
            <person name="Lombin L.H."/>
            <person name="Cattoli G."/>
        </authorList>
    </citation>
    <scope>NUCLEOTIDE SEQUENCE</scope>
    <source>
        <strain evidence="13">B9</strain>
    </source>
</reference>
<evidence type="ECO:0000256" key="6">
    <source>
        <dbReference type="ARBA" id="ARBA00023002"/>
    </source>
</evidence>
<feature type="transmembrane region" description="Helical" evidence="12">
    <location>
        <begin position="299"/>
        <end position="319"/>
    </location>
</feature>
<dbReference type="GO" id="GO:0016491">
    <property type="term" value="F:oxidoreductase activity"/>
    <property type="evidence" value="ECO:0007669"/>
    <property type="project" value="UniProtKB-KW"/>
</dbReference>
<evidence type="ECO:0000256" key="4">
    <source>
        <dbReference type="ARBA" id="ARBA00022723"/>
    </source>
</evidence>
<feature type="transmembrane region" description="Helical" evidence="12">
    <location>
        <begin position="131"/>
        <end position="149"/>
    </location>
</feature>
<keyword evidence="5 12" id="KW-1133">Transmembrane helix</keyword>
<keyword evidence="7" id="KW-0408">Iron</keyword>
<evidence type="ECO:0000256" key="11">
    <source>
        <dbReference type="ARBA" id="ARBA00023444"/>
    </source>
</evidence>
<keyword evidence="2" id="KW-1003">Cell membrane</keyword>
<keyword evidence="6" id="KW-0560">Oxidoreductase</keyword>
<feature type="transmembrane region" description="Helical" evidence="12">
    <location>
        <begin position="6"/>
        <end position="22"/>
    </location>
</feature>
<feature type="transmembrane region" description="Helical" evidence="12">
    <location>
        <begin position="325"/>
        <end position="345"/>
    </location>
</feature>
<comment type="subcellular location">
    <subcellularLocation>
        <location evidence="1">Membrane</location>
        <topology evidence="1">Multi-pass membrane protein</topology>
    </subcellularLocation>
</comment>
<evidence type="ECO:0000313" key="13">
    <source>
        <dbReference type="EMBL" id="SCU77163.1"/>
    </source>
</evidence>
<keyword evidence="10" id="KW-1015">Disulfide bond</keyword>